<comment type="caution">
    <text evidence="9">The sequence shown here is derived from an EMBL/GenBank/DDBJ whole genome shotgun (WGS) entry which is preliminary data.</text>
</comment>
<keyword evidence="6 8" id="KW-1133">Transmembrane helix</keyword>
<dbReference type="Pfam" id="PF01032">
    <property type="entry name" value="FecCD"/>
    <property type="match status" value="1"/>
</dbReference>
<organism evidence="9 10">
    <name type="scientific">Enemella evansiae</name>
    <dbReference type="NCBI Taxonomy" id="2016499"/>
    <lineage>
        <taxon>Bacteria</taxon>
        <taxon>Bacillati</taxon>
        <taxon>Actinomycetota</taxon>
        <taxon>Actinomycetes</taxon>
        <taxon>Propionibacteriales</taxon>
        <taxon>Propionibacteriaceae</taxon>
        <taxon>Enemella</taxon>
    </lineage>
</organism>
<feature type="transmembrane region" description="Helical" evidence="8">
    <location>
        <begin position="268"/>
        <end position="285"/>
    </location>
</feature>
<evidence type="ECO:0000256" key="1">
    <source>
        <dbReference type="ARBA" id="ARBA00004651"/>
    </source>
</evidence>
<name>A0A255GJE9_9ACTN</name>
<feature type="transmembrane region" description="Helical" evidence="8">
    <location>
        <begin position="86"/>
        <end position="105"/>
    </location>
</feature>
<dbReference type="GO" id="GO:0022857">
    <property type="term" value="F:transmembrane transporter activity"/>
    <property type="evidence" value="ECO:0007669"/>
    <property type="project" value="InterPro"/>
</dbReference>
<comment type="similarity">
    <text evidence="2">Belongs to the binding-protein-dependent transport system permease family. FecCD subfamily.</text>
</comment>
<reference evidence="9 10" key="1">
    <citation type="submission" date="2017-07" db="EMBL/GenBank/DDBJ databases">
        <title>Draft whole genome sequences of clinical Proprionibacteriaceae strains.</title>
        <authorList>
            <person name="Bernier A.-M."/>
            <person name="Bernard K."/>
            <person name="Domingo M.-C."/>
        </authorList>
    </citation>
    <scope>NUCLEOTIDE SEQUENCE [LARGE SCALE GENOMIC DNA]</scope>
    <source>
        <strain evidence="9 10">NML 030167</strain>
    </source>
</reference>
<proteinExistence type="inferred from homology"/>
<evidence type="ECO:0000256" key="5">
    <source>
        <dbReference type="ARBA" id="ARBA00022692"/>
    </source>
</evidence>
<evidence type="ECO:0000256" key="6">
    <source>
        <dbReference type="ARBA" id="ARBA00022989"/>
    </source>
</evidence>
<evidence type="ECO:0000256" key="3">
    <source>
        <dbReference type="ARBA" id="ARBA00022448"/>
    </source>
</evidence>
<dbReference type="CDD" id="cd06550">
    <property type="entry name" value="TM_ABC_iron-siderophores_like"/>
    <property type="match status" value="1"/>
</dbReference>
<dbReference type="PANTHER" id="PTHR30472:SF1">
    <property type="entry name" value="FE(3+) DICITRATE TRANSPORT SYSTEM PERMEASE PROTEIN FECC-RELATED"/>
    <property type="match status" value="1"/>
</dbReference>
<evidence type="ECO:0000256" key="4">
    <source>
        <dbReference type="ARBA" id="ARBA00022475"/>
    </source>
</evidence>
<feature type="transmembrane region" description="Helical" evidence="8">
    <location>
        <begin position="142"/>
        <end position="163"/>
    </location>
</feature>
<evidence type="ECO:0000256" key="2">
    <source>
        <dbReference type="ARBA" id="ARBA00007935"/>
    </source>
</evidence>
<feature type="transmembrane region" description="Helical" evidence="8">
    <location>
        <begin position="61"/>
        <end position="79"/>
    </location>
</feature>
<evidence type="ECO:0000313" key="9">
    <source>
        <dbReference type="EMBL" id="OYO15947.1"/>
    </source>
</evidence>
<evidence type="ECO:0000256" key="7">
    <source>
        <dbReference type="ARBA" id="ARBA00023136"/>
    </source>
</evidence>
<keyword evidence="5 8" id="KW-0812">Transmembrane</keyword>
<accession>A0A255GJE9</accession>
<dbReference type="AlphaFoldDB" id="A0A255GJE9"/>
<feature type="transmembrane region" description="Helical" evidence="8">
    <location>
        <begin position="183"/>
        <end position="203"/>
    </location>
</feature>
<dbReference type="EMBL" id="NMVO01000007">
    <property type="protein sequence ID" value="OYO15947.1"/>
    <property type="molecule type" value="Genomic_DNA"/>
</dbReference>
<protein>
    <submittedName>
        <fullName evidence="9">Iron ABC transporter permease</fullName>
    </submittedName>
</protein>
<dbReference type="SUPFAM" id="SSF81345">
    <property type="entry name" value="ABC transporter involved in vitamin B12 uptake, BtuC"/>
    <property type="match status" value="1"/>
</dbReference>
<evidence type="ECO:0000313" key="10">
    <source>
        <dbReference type="Proteomes" id="UP000215896"/>
    </source>
</evidence>
<keyword evidence="3" id="KW-0813">Transport</keyword>
<feature type="transmembrane region" description="Helical" evidence="8">
    <location>
        <begin position="111"/>
        <end position="130"/>
    </location>
</feature>
<dbReference type="RefSeq" id="WP_094359468.1">
    <property type="nucleotide sequence ID" value="NZ_NMVK01000026.1"/>
</dbReference>
<dbReference type="PANTHER" id="PTHR30472">
    <property type="entry name" value="FERRIC ENTEROBACTIN TRANSPORT SYSTEM PERMEASE PROTEIN"/>
    <property type="match status" value="1"/>
</dbReference>
<dbReference type="GO" id="GO:0033214">
    <property type="term" value="P:siderophore-iron import into cell"/>
    <property type="evidence" value="ECO:0007669"/>
    <property type="project" value="TreeGrafter"/>
</dbReference>
<dbReference type="Gene3D" id="1.10.3470.10">
    <property type="entry name" value="ABC transporter involved in vitamin B12 uptake, BtuC"/>
    <property type="match status" value="1"/>
</dbReference>
<keyword evidence="7 8" id="KW-0472">Membrane</keyword>
<feature type="transmembrane region" description="Helical" evidence="8">
    <location>
        <begin position="229"/>
        <end position="256"/>
    </location>
</feature>
<evidence type="ECO:0000256" key="8">
    <source>
        <dbReference type="SAM" id="Phobius"/>
    </source>
</evidence>
<dbReference type="InterPro" id="IPR000522">
    <property type="entry name" value="ABC_transptr_permease_BtuC"/>
</dbReference>
<sequence length="323" mass="32188">MRADLLRGAAGLILLALLVTASICLGSVAVRPGEVWAALQGNAPEQAQLIIDARIPRTLLGLLVGVGLAVAGCLLQGVVRNPLGDPGLLGVNAGAAAAVCAAVLLGVGGLALVPVAIVGAFVAMAAVTWIAAMGGELTPVRLVLAGAAISAALTAVVQAITLTRPDVFDAYRSWDIGSLAAPVSSWGVLVGLVVLGLVGALLLTAPLDALALGDEVAASLGSNPARTRWLGVLCATVLAGTATAVVGPIAFLGLAVPAIVRRVAGHRFLVQVIGSALVGPALLLAADTLGRVVARPLEIQVGVVTALCGAPLLLLVVRRTAWR</sequence>
<feature type="transmembrane region" description="Helical" evidence="8">
    <location>
        <begin position="297"/>
        <end position="317"/>
    </location>
</feature>
<dbReference type="InterPro" id="IPR037294">
    <property type="entry name" value="ABC_BtuC-like"/>
</dbReference>
<dbReference type="GO" id="GO:0005886">
    <property type="term" value="C:plasma membrane"/>
    <property type="evidence" value="ECO:0007669"/>
    <property type="project" value="UniProtKB-SubCell"/>
</dbReference>
<dbReference type="Proteomes" id="UP000215896">
    <property type="component" value="Unassembled WGS sequence"/>
</dbReference>
<keyword evidence="10" id="KW-1185">Reference proteome</keyword>
<keyword evidence="4" id="KW-1003">Cell membrane</keyword>
<comment type="subcellular location">
    <subcellularLocation>
        <location evidence="1">Cell membrane</location>
        <topology evidence="1">Multi-pass membrane protein</topology>
    </subcellularLocation>
</comment>
<dbReference type="OrthoDB" id="9782305at2"/>
<accession>A0A4R6LRH8</accession>
<gene>
    <name evidence="9" type="ORF">CGZ94_05930</name>
</gene>